<comment type="caution">
    <text evidence="3">The sequence shown here is derived from an EMBL/GenBank/DDBJ whole genome shotgun (WGS) entry which is preliminary data.</text>
</comment>
<dbReference type="PROSITE" id="PS50011">
    <property type="entry name" value="PROTEIN_KINASE_DOM"/>
    <property type="match status" value="1"/>
</dbReference>
<evidence type="ECO:0000259" key="2">
    <source>
        <dbReference type="PROSITE" id="PS50011"/>
    </source>
</evidence>
<dbReference type="GO" id="GO:0004672">
    <property type="term" value="F:protein kinase activity"/>
    <property type="evidence" value="ECO:0007669"/>
    <property type="project" value="InterPro"/>
</dbReference>
<accession>A0AAP0KNS8</accession>
<dbReference type="Proteomes" id="UP001417504">
    <property type="component" value="Unassembled WGS sequence"/>
</dbReference>
<dbReference type="AlphaFoldDB" id="A0AAP0KNS8"/>
<proteinExistence type="predicted"/>
<feature type="domain" description="Protein kinase" evidence="2">
    <location>
        <begin position="126"/>
        <end position="255"/>
    </location>
</feature>
<dbReference type="EMBL" id="JBBNAE010000001">
    <property type="protein sequence ID" value="KAK9155896.1"/>
    <property type="molecule type" value="Genomic_DNA"/>
</dbReference>
<dbReference type="Gene3D" id="1.10.510.10">
    <property type="entry name" value="Transferase(Phosphotransferase) domain 1"/>
    <property type="match status" value="1"/>
</dbReference>
<sequence>MMMMDRLIRGPGFMPPPQARPPMALNLPTLHLIRASKVRKQIDYYFRILRWILIHGFSHVMQAIGAVFALATVSIPTMNAFRRLATSMDKFSKVASEEVPGTLSSLKLSGLEINDLTQQLSKISYTGILCVLGTGMLHRRVTRMKIARLSVPWIQWIIYHGTLPDGQEVAVKVGSATSTQGTREFENELNLLSAIRHENLVPLLGYYCENDQQILVYPFMSNGSLQDCLYGEASKKKVLDWPTRISIALGAARGK</sequence>
<evidence type="ECO:0000313" key="4">
    <source>
        <dbReference type="Proteomes" id="UP001417504"/>
    </source>
</evidence>
<dbReference type="SUPFAM" id="SSF56112">
    <property type="entry name" value="Protein kinase-like (PK-like)"/>
    <property type="match status" value="1"/>
</dbReference>
<name>A0AAP0KNS8_9MAGN</name>
<dbReference type="InterPro" id="IPR001245">
    <property type="entry name" value="Ser-Thr/Tyr_kinase_cat_dom"/>
</dbReference>
<protein>
    <recommendedName>
        <fullName evidence="2">Protein kinase domain-containing protein</fullName>
    </recommendedName>
</protein>
<keyword evidence="1" id="KW-0472">Membrane</keyword>
<evidence type="ECO:0000313" key="3">
    <source>
        <dbReference type="EMBL" id="KAK9155896.1"/>
    </source>
</evidence>
<keyword evidence="1" id="KW-1133">Transmembrane helix</keyword>
<dbReference type="InterPro" id="IPR051824">
    <property type="entry name" value="LRR_Rcpt-Like_S/T_Kinase"/>
</dbReference>
<dbReference type="InterPro" id="IPR000719">
    <property type="entry name" value="Prot_kinase_dom"/>
</dbReference>
<keyword evidence="4" id="KW-1185">Reference proteome</keyword>
<dbReference type="InterPro" id="IPR011009">
    <property type="entry name" value="Kinase-like_dom_sf"/>
</dbReference>
<feature type="transmembrane region" description="Helical" evidence="1">
    <location>
        <begin position="51"/>
        <end position="73"/>
    </location>
</feature>
<dbReference type="PANTHER" id="PTHR48006:SF96">
    <property type="entry name" value="PROTEIN KINASE DOMAIN-CONTAINING PROTEIN"/>
    <property type="match status" value="1"/>
</dbReference>
<evidence type="ECO:0000256" key="1">
    <source>
        <dbReference type="SAM" id="Phobius"/>
    </source>
</evidence>
<keyword evidence="1" id="KW-0812">Transmembrane</keyword>
<dbReference type="PANTHER" id="PTHR48006">
    <property type="entry name" value="LEUCINE-RICH REPEAT-CONTAINING PROTEIN DDB_G0281931-RELATED"/>
    <property type="match status" value="1"/>
</dbReference>
<reference evidence="3 4" key="1">
    <citation type="submission" date="2024-01" db="EMBL/GenBank/DDBJ databases">
        <title>Genome assemblies of Stephania.</title>
        <authorList>
            <person name="Yang L."/>
        </authorList>
    </citation>
    <scope>NUCLEOTIDE SEQUENCE [LARGE SCALE GENOMIC DNA]</scope>
    <source>
        <strain evidence="3">QJT</strain>
        <tissue evidence="3">Leaf</tissue>
    </source>
</reference>
<dbReference type="Pfam" id="PF07714">
    <property type="entry name" value="PK_Tyr_Ser-Thr"/>
    <property type="match status" value="1"/>
</dbReference>
<organism evidence="3 4">
    <name type="scientific">Stephania japonica</name>
    <dbReference type="NCBI Taxonomy" id="461633"/>
    <lineage>
        <taxon>Eukaryota</taxon>
        <taxon>Viridiplantae</taxon>
        <taxon>Streptophyta</taxon>
        <taxon>Embryophyta</taxon>
        <taxon>Tracheophyta</taxon>
        <taxon>Spermatophyta</taxon>
        <taxon>Magnoliopsida</taxon>
        <taxon>Ranunculales</taxon>
        <taxon>Menispermaceae</taxon>
        <taxon>Menispermoideae</taxon>
        <taxon>Cissampelideae</taxon>
        <taxon>Stephania</taxon>
    </lineage>
</organism>
<gene>
    <name evidence="3" type="ORF">Sjap_003376</name>
</gene>
<dbReference type="GO" id="GO:0005524">
    <property type="term" value="F:ATP binding"/>
    <property type="evidence" value="ECO:0007669"/>
    <property type="project" value="InterPro"/>
</dbReference>